<dbReference type="Pfam" id="PF15125">
    <property type="entry name" value="TMEM238"/>
    <property type="match status" value="1"/>
</dbReference>
<evidence type="ECO:0000313" key="3">
    <source>
        <dbReference type="Proteomes" id="UP000298787"/>
    </source>
</evidence>
<dbReference type="Proteomes" id="UP000298787">
    <property type="component" value="Chromosome 21"/>
</dbReference>
<evidence type="ECO:0000313" key="2">
    <source>
        <dbReference type="EMBL" id="TKS90220.1"/>
    </source>
</evidence>
<proteinExistence type="predicted"/>
<organism evidence="2 3">
    <name type="scientific">Collichthys lucidus</name>
    <name type="common">Big head croaker</name>
    <name type="synonym">Sciaena lucida</name>
    <dbReference type="NCBI Taxonomy" id="240159"/>
    <lineage>
        <taxon>Eukaryota</taxon>
        <taxon>Metazoa</taxon>
        <taxon>Chordata</taxon>
        <taxon>Craniata</taxon>
        <taxon>Vertebrata</taxon>
        <taxon>Euteleostomi</taxon>
        <taxon>Actinopterygii</taxon>
        <taxon>Neopterygii</taxon>
        <taxon>Teleostei</taxon>
        <taxon>Neoteleostei</taxon>
        <taxon>Acanthomorphata</taxon>
        <taxon>Eupercaria</taxon>
        <taxon>Sciaenidae</taxon>
        <taxon>Collichthys</taxon>
    </lineage>
</organism>
<dbReference type="AlphaFoldDB" id="A0A4U5VQJ8"/>
<dbReference type="InterPro" id="IPR029365">
    <property type="entry name" value="TMEM238"/>
</dbReference>
<keyword evidence="1" id="KW-0472">Membrane</keyword>
<keyword evidence="1 2" id="KW-0812">Transmembrane</keyword>
<dbReference type="PANTHER" id="PTHR28613:SF2">
    <property type="entry name" value="TRANSMEMBRANE PROTEIN 238-LIKE"/>
    <property type="match status" value="1"/>
</dbReference>
<feature type="transmembrane region" description="Helical" evidence="1">
    <location>
        <begin position="42"/>
        <end position="63"/>
    </location>
</feature>
<keyword evidence="3" id="KW-1185">Reference proteome</keyword>
<dbReference type="STRING" id="240159.A0A4U5VQJ8"/>
<accession>A0A4U5VQJ8</accession>
<evidence type="ECO:0000256" key="1">
    <source>
        <dbReference type="SAM" id="Phobius"/>
    </source>
</evidence>
<name>A0A4U5VQJ8_COLLU</name>
<keyword evidence="1" id="KW-1133">Transmembrane helix</keyword>
<protein>
    <submittedName>
        <fullName evidence="2">Transmembrane protein 238</fullName>
    </submittedName>
</protein>
<dbReference type="EMBL" id="CM014098">
    <property type="protein sequence ID" value="TKS90220.1"/>
    <property type="molecule type" value="Genomic_DNA"/>
</dbReference>
<reference evidence="2 3" key="1">
    <citation type="submission" date="2019-01" db="EMBL/GenBank/DDBJ databases">
        <title>Genome Assembly of Collichthys lucidus.</title>
        <authorList>
            <person name="Cai M."/>
            <person name="Xiao S."/>
        </authorList>
    </citation>
    <scope>NUCLEOTIDE SEQUENCE [LARGE SCALE GENOMIC DNA]</scope>
    <source>
        <strain evidence="2">JT15FE1705JMU</strain>
        <tissue evidence="2">Muscle</tissue>
    </source>
</reference>
<gene>
    <name evidence="2" type="ORF">D9C73_024351</name>
</gene>
<feature type="transmembrane region" description="Helical" evidence="1">
    <location>
        <begin position="12"/>
        <end position="35"/>
    </location>
</feature>
<dbReference type="PANTHER" id="PTHR28613">
    <property type="entry name" value="SI:CH211-232M10.4-RELATED"/>
    <property type="match status" value="1"/>
</dbReference>
<sequence>MDYKAYLGHHCLLYFFVAVLLDTAGLILFFIGIFAPLSSWDFYVISGPIVIFFSLVFWIFWYLGNLEVPVEEVFD</sequence>